<evidence type="ECO:0000256" key="5">
    <source>
        <dbReference type="SAM" id="MobiDB-lite"/>
    </source>
</evidence>
<sequence>MASGSGAAAAAADAEEKESGSRMITLTSNEGKAFVVTEASARQSATIRSMVDDGGCVDKGFPLPNVDSKTLARVIQYSDEHGNKEPHTVDERAALAKFDRDFIAELDADKAFLYDVTMAANYLHIQGLLALTTQCVADTIKGKTPEEIRTAFGIEYDLTAQDEKEIKEEDTHA</sequence>
<dbReference type="InterPro" id="IPR001232">
    <property type="entry name" value="SKP1-like"/>
</dbReference>
<dbReference type="GO" id="GO:0009867">
    <property type="term" value="P:jasmonic acid mediated signaling pathway"/>
    <property type="evidence" value="ECO:0007669"/>
    <property type="project" value="UniProtKB-ARBA"/>
</dbReference>
<keyword evidence="3 4" id="KW-0833">Ubl conjugation pathway</keyword>
<organism evidence="8">
    <name type="scientific">Oryza glumipatula</name>
    <dbReference type="NCBI Taxonomy" id="40148"/>
    <lineage>
        <taxon>Eukaryota</taxon>
        <taxon>Viridiplantae</taxon>
        <taxon>Streptophyta</taxon>
        <taxon>Embryophyta</taxon>
        <taxon>Tracheophyta</taxon>
        <taxon>Spermatophyta</taxon>
        <taxon>Magnoliopsida</taxon>
        <taxon>Liliopsida</taxon>
        <taxon>Poales</taxon>
        <taxon>Poaceae</taxon>
        <taxon>BOP clade</taxon>
        <taxon>Oryzoideae</taxon>
        <taxon>Oryzeae</taxon>
        <taxon>Oryzinae</taxon>
        <taxon>Oryza</taxon>
    </lineage>
</organism>
<comment type="pathway">
    <text evidence="1 4">Protein modification; protein ubiquitination.</text>
</comment>
<dbReference type="PANTHER" id="PTHR11165">
    <property type="entry name" value="SKP1"/>
    <property type="match status" value="1"/>
</dbReference>
<dbReference type="AlphaFoldDB" id="A0A0E0AMY3"/>
<evidence type="ECO:0000259" key="6">
    <source>
        <dbReference type="Pfam" id="PF01466"/>
    </source>
</evidence>
<proteinExistence type="inferred from homology"/>
<dbReference type="InterPro" id="IPR016072">
    <property type="entry name" value="Skp1_comp_dimer"/>
</dbReference>
<feature type="domain" description="SKP1 component dimerisation" evidence="6">
    <location>
        <begin position="126"/>
        <end position="171"/>
    </location>
</feature>
<evidence type="ECO:0000256" key="1">
    <source>
        <dbReference type="ARBA" id="ARBA00004906"/>
    </source>
</evidence>
<reference evidence="8" key="2">
    <citation type="submission" date="2018-05" db="EMBL/GenBank/DDBJ databases">
        <title>OgluRS3 (Oryza glumaepatula Reference Sequence Version 3).</title>
        <authorList>
            <person name="Zhang J."/>
            <person name="Kudrna D."/>
            <person name="Lee S."/>
            <person name="Talag J."/>
            <person name="Welchert J."/>
            <person name="Wing R.A."/>
        </authorList>
    </citation>
    <scope>NUCLEOTIDE SEQUENCE [LARGE SCALE GENOMIC DNA]</scope>
</reference>
<feature type="region of interest" description="Disordered" evidence="5">
    <location>
        <begin position="1"/>
        <end position="22"/>
    </location>
</feature>
<dbReference type="Pfam" id="PF01466">
    <property type="entry name" value="Skp1"/>
    <property type="match status" value="1"/>
</dbReference>
<evidence type="ECO:0000313" key="9">
    <source>
        <dbReference type="Proteomes" id="UP000026961"/>
    </source>
</evidence>
<dbReference type="Pfam" id="PF03931">
    <property type="entry name" value="Skp1_POZ"/>
    <property type="match status" value="1"/>
</dbReference>
<dbReference type="InterPro" id="IPR016073">
    <property type="entry name" value="Skp1_comp_POZ"/>
</dbReference>
<keyword evidence="9" id="KW-1185">Reference proteome</keyword>
<evidence type="ECO:0000313" key="8">
    <source>
        <dbReference type="EnsemblPlants" id="OGLUM07G22840.1"/>
    </source>
</evidence>
<evidence type="ECO:0000256" key="2">
    <source>
        <dbReference type="ARBA" id="ARBA00009993"/>
    </source>
</evidence>
<dbReference type="GO" id="GO:0006511">
    <property type="term" value="P:ubiquitin-dependent protein catabolic process"/>
    <property type="evidence" value="ECO:0007669"/>
    <property type="project" value="InterPro"/>
</dbReference>
<dbReference type="PIRSF" id="PIRSF028729">
    <property type="entry name" value="E3_ubiquit_lig_SCF_Skp"/>
    <property type="match status" value="1"/>
</dbReference>
<comment type="similarity">
    <text evidence="2 4">Belongs to the SKP1 family.</text>
</comment>
<feature type="domain" description="SKP1 component POZ" evidence="7">
    <location>
        <begin position="23"/>
        <end position="81"/>
    </location>
</feature>
<protein>
    <recommendedName>
        <fullName evidence="4">SKP1-like protein</fullName>
    </recommendedName>
</protein>
<evidence type="ECO:0000256" key="3">
    <source>
        <dbReference type="ARBA" id="ARBA00022786"/>
    </source>
</evidence>
<dbReference type="Gramene" id="OGLUM07G22840.1">
    <property type="protein sequence ID" value="OGLUM07G22840.1"/>
    <property type="gene ID" value="OGLUM07G22840"/>
</dbReference>
<dbReference type="FunFam" id="3.30.710.10:FF:000026">
    <property type="entry name" value="E3 ubiquitin ligase complex SCF subunit"/>
    <property type="match status" value="1"/>
</dbReference>
<dbReference type="GO" id="GO:0016567">
    <property type="term" value="P:protein ubiquitination"/>
    <property type="evidence" value="ECO:0007669"/>
    <property type="project" value="UniProtKB-UniRule"/>
</dbReference>
<dbReference type="SUPFAM" id="SSF81382">
    <property type="entry name" value="Skp1 dimerisation domain-like"/>
    <property type="match status" value="1"/>
</dbReference>
<evidence type="ECO:0000256" key="4">
    <source>
        <dbReference type="PIRNR" id="PIRNR028729"/>
    </source>
</evidence>
<evidence type="ECO:0000259" key="7">
    <source>
        <dbReference type="Pfam" id="PF03931"/>
    </source>
</evidence>
<dbReference type="STRING" id="40148.A0A0E0AMY3"/>
<accession>A0A0E0AMY3</accession>
<dbReference type="SMART" id="SM00512">
    <property type="entry name" value="Skp1"/>
    <property type="match status" value="1"/>
</dbReference>
<dbReference type="eggNOG" id="KOG1724">
    <property type="taxonomic scope" value="Eukaryota"/>
</dbReference>
<dbReference type="InterPro" id="IPR016897">
    <property type="entry name" value="SKP1"/>
</dbReference>
<reference evidence="8" key="1">
    <citation type="submission" date="2015-04" db="UniProtKB">
        <authorList>
            <consortium name="EnsemblPlants"/>
        </authorList>
    </citation>
    <scope>IDENTIFICATION</scope>
</reference>
<feature type="compositionally biased region" description="Low complexity" evidence="5">
    <location>
        <begin position="1"/>
        <end position="12"/>
    </location>
</feature>
<comment type="subunit">
    <text evidence="4">Part of a SCF (SKP1-cullin-F-box) protein ligase complex.</text>
</comment>
<dbReference type="InterPro" id="IPR036296">
    <property type="entry name" value="SKP1-like_dim_sf"/>
</dbReference>
<comment type="function">
    <text evidence="4">Involved in ubiquitination and subsequent proteasomal degradation of target proteins. Together with CUL1, RBX1 and a F-box protein, it forms a SCF E3 ubiquitin ligase complex. The functional specificity of this complex depends on the type of F-box protein. In the SCF complex, it serves as an adapter that links the F-box protein to CUL1.</text>
</comment>
<dbReference type="HOGENOM" id="CLU_059252_6_1_1"/>
<dbReference type="Gene3D" id="3.30.710.10">
    <property type="entry name" value="Potassium Channel Kv1.1, Chain A"/>
    <property type="match status" value="1"/>
</dbReference>
<dbReference type="CDD" id="cd18322">
    <property type="entry name" value="BTB_POZ_SKP1"/>
    <property type="match status" value="1"/>
</dbReference>
<dbReference type="EnsemblPlants" id="OGLUM07G22840.1">
    <property type="protein sequence ID" value="OGLUM07G22840.1"/>
    <property type="gene ID" value="OGLUM07G22840"/>
</dbReference>
<dbReference type="SUPFAM" id="SSF54695">
    <property type="entry name" value="POZ domain"/>
    <property type="match status" value="1"/>
</dbReference>
<name>A0A0E0AMY3_9ORYZ</name>
<dbReference type="InterPro" id="IPR011333">
    <property type="entry name" value="SKP1/BTB/POZ_sf"/>
</dbReference>
<dbReference type="UniPathway" id="UPA00143"/>
<dbReference type="Proteomes" id="UP000026961">
    <property type="component" value="Chromosome 7"/>
</dbReference>